<feature type="domain" description="DUF4097" evidence="2">
    <location>
        <begin position="67"/>
        <end position="334"/>
    </location>
</feature>
<sequence>MRKLIVIGTILLLLTLAAGASAEQFTFQYQKILETSGPTKLLLANRLGHVEISAHDSDYVVIDAVKKIKAGTKKEASEVADRIEIRVDEGKNQISIATNYLNLRDRAVSFWKNLVGGSNEAYGAVEYSIRVPLNCDLSIDNGYGGVTIAQITGDVEIQSGEGGVTMDQITGKVTVRSSAGDVRLGSVEGPVDLAVTDGSTRGELLFGPVTVRQPAGDIDLQWVQGDIRIKSTSAKIAIRQETGSLDLSNATGSIAARTNLDSDHDFFVETESGDIELTVPESASGTLDIRSQAGNIRTDVPVTITAMSKRQLKGAFGSGGVKISLVSTSGDVTVAQF</sequence>
<gene>
    <name evidence="3" type="ORF">C3F09_12815</name>
</gene>
<keyword evidence="1" id="KW-0732">Signal</keyword>
<proteinExistence type="predicted"/>
<dbReference type="PANTHER" id="PTHR34094:SF1">
    <property type="entry name" value="PROTEIN FAM185A"/>
    <property type="match status" value="1"/>
</dbReference>
<name>A0A855WUY7_9BACT</name>
<evidence type="ECO:0000259" key="2">
    <source>
        <dbReference type="Pfam" id="PF13349"/>
    </source>
</evidence>
<dbReference type="PANTHER" id="PTHR34094">
    <property type="match status" value="1"/>
</dbReference>
<evidence type="ECO:0000313" key="4">
    <source>
        <dbReference type="Proteomes" id="UP000250918"/>
    </source>
</evidence>
<dbReference type="AlphaFoldDB" id="A0A855WUY7"/>
<dbReference type="Pfam" id="PF13349">
    <property type="entry name" value="DUF4097"/>
    <property type="match status" value="1"/>
</dbReference>
<protein>
    <recommendedName>
        <fullName evidence="2">DUF4097 domain-containing protein</fullName>
    </recommendedName>
</protein>
<feature type="chain" id="PRO_5032486638" description="DUF4097 domain-containing protein" evidence="1">
    <location>
        <begin position="23"/>
        <end position="337"/>
    </location>
</feature>
<organism evidence="3 4">
    <name type="scientific">candidate division GN15 bacterium</name>
    <dbReference type="NCBI Taxonomy" id="2072418"/>
    <lineage>
        <taxon>Bacteria</taxon>
        <taxon>candidate division GN15</taxon>
    </lineage>
</organism>
<evidence type="ECO:0000313" key="3">
    <source>
        <dbReference type="EMBL" id="PWB67801.1"/>
    </source>
</evidence>
<reference evidence="3 4" key="1">
    <citation type="journal article" date="2018" name="ISME J.">
        <title>A methanotrophic archaeon couples anaerobic oxidation of methane to Fe(III) reduction.</title>
        <authorList>
            <person name="Cai C."/>
            <person name="Leu A.O."/>
            <person name="Xie G.J."/>
            <person name="Guo J."/>
            <person name="Feng Y."/>
            <person name="Zhao J.X."/>
            <person name="Tyson G.W."/>
            <person name="Yuan Z."/>
            <person name="Hu S."/>
        </authorList>
    </citation>
    <scope>NUCLEOTIDE SEQUENCE [LARGE SCALE GENOMIC DNA]</scope>
    <source>
        <strain evidence="3">FeB_12</strain>
    </source>
</reference>
<feature type="signal peptide" evidence="1">
    <location>
        <begin position="1"/>
        <end position="22"/>
    </location>
</feature>
<comment type="caution">
    <text evidence="3">The sequence shown here is derived from an EMBL/GenBank/DDBJ whole genome shotgun (WGS) entry which is preliminary data.</text>
</comment>
<accession>A0A855WUY7</accession>
<dbReference type="InterPro" id="IPR025164">
    <property type="entry name" value="Toastrack_DUF4097"/>
</dbReference>
<evidence type="ECO:0000256" key="1">
    <source>
        <dbReference type="SAM" id="SignalP"/>
    </source>
</evidence>
<dbReference type="Proteomes" id="UP000250918">
    <property type="component" value="Unassembled WGS sequence"/>
</dbReference>
<dbReference type="EMBL" id="PQAP01000231">
    <property type="protein sequence ID" value="PWB67801.1"/>
    <property type="molecule type" value="Genomic_DNA"/>
</dbReference>